<dbReference type="ExpressionAtlas" id="C0PKF5">
    <property type="expression patterns" value="baseline and differential"/>
</dbReference>
<sequence length="96" mass="10732">MIHAERSNENLVEAFKNMHVQEEMVPDDNEEYVHEVIEDGGVEESQEDAVEVDAEDDGVEESQDEAVEVEAEDSTDGAVLVNGNNSEEQWVLTPEQ</sequence>
<dbReference type="EMBL" id="BT068774">
    <property type="protein sequence ID" value="ACN35671.1"/>
    <property type="molecule type" value="mRNA"/>
</dbReference>
<dbReference type="AlphaFoldDB" id="C0PKF5"/>
<feature type="compositionally biased region" description="Acidic residues" evidence="1">
    <location>
        <begin position="55"/>
        <end position="75"/>
    </location>
</feature>
<feature type="region of interest" description="Disordered" evidence="1">
    <location>
        <begin position="55"/>
        <end position="96"/>
    </location>
</feature>
<name>C0PKF5_MAIZE</name>
<organism evidence="2">
    <name type="scientific">Zea mays</name>
    <name type="common">Maize</name>
    <dbReference type="NCBI Taxonomy" id="4577"/>
    <lineage>
        <taxon>Eukaryota</taxon>
        <taxon>Viridiplantae</taxon>
        <taxon>Streptophyta</taxon>
        <taxon>Embryophyta</taxon>
        <taxon>Tracheophyta</taxon>
        <taxon>Spermatophyta</taxon>
        <taxon>Magnoliopsida</taxon>
        <taxon>Liliopsida</taxon>
        <taxon>Poales</taxon>
        <taxon>Poaceae</taxon>
        <taxon>PACMAD clade</taxon>
        <taxon>Panicoideae</taxon>
        <taxon>Andropogonodae</taxon>
        <taxon>Andropogoneae</taxon>
        <taxon>Tripsacinae</taxon>
        <taxon>Zea</taxon>
    </lineage>
</organism>
<accession>C0PKF5</accession>
<evidence type="ECO:0000256" key="1">
    <source>
        <dbReference type="SAM" id="MobiDB-lite"/>
    </source>
</evidence>
<proteinExistence type="evidence at transcript level"/>
<protein>
    <submittedName>
        <fullName evidence="2">Uncharacterized protein</fullName>
    </submittedName>
</protein>
<reference evidence="2" key="1">
    <citation type="journal article" date="2009" name="PLoS Genet.">
        <title>Sequencing, mapping, and analysis of 27,455 maize full-length cDNAs.</title>
        <authorList>
            <person name="Soderlund C."/>
            <person name="Descour A."/>
            <person name="Kudrna D."/>
            <person name="Bomhoff M."/>
            <person name="Boyd L."/>
            <person name="Currie J."/>
            <person name="Angelova A."/>
            <person name="Collura K."/>
            <person name="Wissotski M."/>
            <person name="Ashley E."/>
            <person name="Morrow D."/>
            <person name="Fernandes J."/>
            <person name="Walbot V."/>
            <person name="Yu Y."/>
        </authorList>
    </citation>
    <scope>NUCLEOTIDE SEQUENCE</scope>
    <source>
        <strain evidence="2">B73</strain>
    </source>
</reference>
<evidence type="ECO:0000313" key="2">
    <source>
        <dbReference type="EMBL" id="ACN35671.1"/>
    </source>
</evidence>